<organism evidence="2 4">
    <name type="scientific">Yarrowia lipolytica</name>
    <name type="common">Candida lipolytica</name>
    <dbReference type="NCBI Taxonomy" id="4952"/>
    <lineage>
        <taxon>Eukaryota</taxon>
        <taxon>Fungi</taxon>
        <taxon>Dikarya</taxon>
        <taxon>Ascomycota</taxon>
        <taxon>Saccharomycotina</taxon>
        <taxon>Dipodascomycetes</taxon>
        <taxon>Dipodascales</taxon>
        <taxon>Dipodascales incertae sedis</taxon>
        <taxon>Yarrowia</taxon>
    </lineage>
</organism>
<dbReference type="PANTHER" id="PTHR34205:SF2">
    <property type="entry name" value="DUF962 DOMAIN-CONTAINING PROTEIN"/>
    <property type="match status" value="1"/>
</dbReference>
<accession>A0A1H6PUK4</accession>
<feature type="transmembrane region" description="Helical" evidence="1">
    <location>
        <begin position="43"/>
        <end position="60"/>
    </location>
</feature>
<evidence type="ECO:0000313" key="4">
    <source>
        <dbReference type="Proteomes" id="UP000182444"/>
    </source>
</evidence>
<dbReference type="OMA" id="WSFICDY"/>
<keyword evidence="1" id="KW-0812">Transmembrane</keyword>
<sequence>MTEKPAATTTATATTATPGPFHSLREFYPYYLSEHSNNICRRLHFTGTSLVVAIIIYALSTGKYKFLLGLGPAGYGFAWVGHFFFEKNKPATFKYPLYSLISDFIMYKDMWMGKVSF</sequence>
<keyword evidence="1" id="KW-1133">Transmembrane helix</keyword>
<gene>
    <name evidence="3" type="ORF">B0I71DRAFT_97263</name>
    <name evidence="2" type="ORF">YALI1_D27251g</name>
</gene>
<feature type="transmembrane region" description="Helical" evidence="1">
    <location>
        <begin position="66"/>
        <end position="85"/>
    </location>
</feature>
<reference evidence="3 5" key="2">
    <citation type="submission" date="2018-07" db="EMBL/GenBank/DDBJ databases">
        <title>Draft Genome Assemblies for Five Robust Yarrowia lipolytica Strains Exhibiting High Lipid Production and Pentose Sugar Utilization and Sugar Alcohol Secretion from Undetoxified Lignocellulosic Biomass Hydrolysates.</title>
        <authorList>
            <consortium name="DOE Joint Genome Institute"/>
            <person name="Walker C."/>
            <person name="Ryu S."/>
            <person name="Na H."/>
            <person name="Zane M."/>
            <person name="LaButti K."/>
            <person name="Lipzen A."/>
            <person name="Haridas S."/>
            <person name="Barry K."/>
            <person name="Grigoriev I.V."/>
            <person name="Quarterman J."/>
            <person name="Slininger P."/>
            <person name="Dien B."/>
            <person name="Trinh C.T."/>
        </authorList>
    </citation>
    <scope>NUCLEOTIDE SEQUENCE [LARGE SCALE GENOMIC DNA]</scope>
    <source>
        <strain evidence="3 5">YB392</strain>
    </source>
</reference>
<evidence type="ECO:0000313" key="2">
    <source>
        <dbReference type="EMBL" id="AOW04423.1"/>
    </source>
</evidence>
<dbReference type="Pfam" id="PF06127">
    <property type="entry name" value="Mpo1-like"/>
    <property type="match status" value="1"/>
</dbReference>
<dbReference type="EMBL" id="CP017556">
    <property type="protein sequence ID" value="AOW04423.1"/>
    <property type="molecule type" value="Genomic_DNA"/>
</dbReference>
<dbReference type="AlphaFoldDB" id="A0A1H6PUK4"/>
<dbReference type="RefSeq" id="XP_002143055.1">
    <property type="nucleotide sequence ID" value="XM_002143019.1"/>
</dbReference>
<dbReference type="PANTHER" id="PTHR34205">
    <property type="entry name" value="TRANSMEMBRANE PROTEIN"/>
    <property type="match status" value="1"/>
</dbReference>
<evidence type="ECO:0000313" key="5">
    <source>
        <dbReference type="Proteomes" id="UP000256601"/>
    </source>
</evidence>
<dbReference type="EMBL" id="KZ858985">
    <property type="protein sequence ID" value="RDW26172.1"/>
    <property type="molecule type" value="Genomic_DNA"/>
</dbReference>
<reference evidence="2 4" key="1">
    <citation type="journal article" date="2016" name="PLoS ONE">
        <title>Sequence Assembly of Yarrowia lipolytica Strain W29/CLIB89 Shows Transposable Element Diversity.</title>
        <authorList>
            <person name="Magnan C."/>
            <person name="Yu J."/>
            <person name="Chang I."/>
            <person name="Jahn E."/>
            <person name="Kanomata Y."/>
            <person name="Wu J."/>
            <person name="Zeller M."/>
            <person name="Oakes M."/>
            <person name="Baldi P."/>
            <person name="Sandmeyer S."/>
        </authorList>
    </citation>
    <scope>NUCLEOTIDE SEQUENCE [LARGE SCALE GENOMIC DNA]</scope>
    <source>
        <strain evidence="2">CLIB89</strain>
        <strain evidence="4">CLIB89(W29)</strain>
    </source>
</reference>
<evidence type="ECO:0008006" key="6">
    <source>
        <dbReference type="Google" id="ProtNLM"/>
    </source>
</evidence>
<dbReference type="eggNOG" id="ENOG502S1IP">
    <property type="taxonomic scope" value="Eukaryota"/>
</dbReference>
<dbReference type="VEuPathDB" id="FungiDB:YALI1_D27251g"/>
<dbReference type="VEuPathDB" id="FungiDB:YALI0_D21593g"/>
<dbReference type="Proteomes" id="UP000182444">
    <property type="component" value="Chromosome 1D"/>
</dbReference>
<evidence type="ECO:0000313" key="3">
    <source>
        <dbReference type="EMBL" id="RDW26172.1"/>
    </source>
</evidence>
<dbReference type="GeneID" id="7009524"/>
<dbReference type="OrthoDB" id="5511466at2759"/>
<proteinExistence type="predicted"/>
<keyword evidence="1" id="KW-0472">Membrane</keyword>
<evidence type="ECO:0000256" key="1">
    <source>
        <dbReference type="SAM" id="Phobius"/>
    </source>
</evidence>
<dbReference type="InterPro" id="IPR009305">
    <property type="entry name" value="Mpo1-like"/>
</dbReference>
<dbReference type="KEGG" id="yli:7009524"/>
<name>A0A1H6PUK4_YARLL</name>
<dbReference type="Proteomes" id="UP000256601">
    <property type="component" value="Unassembled WGS sequence"/>
</dbReference>
<protein>
    <recommendedName>
        <fullName evidence="6">DUF962 domain-containing protein</fullName>
    </recommendedName>
</protein>